<name>M0F7B2_9EURY</name>
<evidence type="ECO:0000313" key="2">
    <source>
        <dbReference type="EMBL" id="ELZ55906.1"/>
    </source>
</evidence>
<comment type="caution">
    <text evidence="2">The sequence shown here is derived from an EMBL/GenBank/DDBJ whole genome shotgun (WGS) entry which is preliminary data.</text>
</comment>
<feature type="transmembrane region" description="Helical" evidence="1">
    <location>
        <begin position="31"/>
        <end position="51"/>
    </location>
</feature>
<keyword evidence="3" id="KW-1185">Reference proteome</keyword>
<dbReference type="PATRIC" id="fig|1227481.4.peg.1762"/>
<dbReference type="Proteomes" id="UP000011689">
    <property type="component" value="Unassembled WGS sequence"/>
</dbReference>
<sequence length="90" mass="8893">MERLYVFSGALAVIGLSTGMPAIRSLAAGDHGVGVLLAAVGGVVLVATAGYESVRTDPEEFTVPGGGLLLLIGAACLTLLGTVLSELPGV</sequence>
<proteinExistence type="predicted"/>
<evidence type="ECO:0000313" key="3">
    <source>
        <dbReference type="Proteomes" id="UP000011689"/>
    </source>
</evidence>
<evidence type="ECO:0000256" key="1">
    <source>
        <dbReference type="SAM" id="Phobius"/>
    </source>
</evidence>
<accession>M0F7B2</accession>
<dbReference type="GeneID" id="72713768"/>
<feature type="transmembrane region" description="Helical" evidence="1">
    <location>
        <begin position="63"/>
        <end position="84"/>
    </location>
</feature>
<organism evidence="2 3">
    <name type="scientific">Halorubrum hochstenium ATCC 700873</name>
    <dbReference type="NCBI Taxonomy" id="1227481"/>
    <lineage>
        <taxon>Archaea</taxon>
        <taxon>Methanobacteriati</taxon>
        <taxon>Methanobacteriota</taxon>
        <taxon>Stenosarchaea group</taxon>
        <taxon>Halobacteria</taxon>
        <taxon>Halobacteriales</taxon>
        <taxon>Haloferacaceae</taxon>
        <taxon>Halorubrum</taxon>
    </lineage>
</organism>
<keyword evidence="1" id="KW-1133">Transmembrane helix</keyword>
<reference evidence="2 3" key="1">
    <citation type="journal article" date="2014" name="PLoS Genet.">
        <title>Phylogenetically driven sequencing of extremely halophilic archaea reveals strategies for static and dynamic osmo-response.</title>
        <authorList>
            <person name="Becker E.A."/>
            <person name="Seitzer P.M."/>
            <person name="Tritt A."/>
            <person name="Larsen D."/>
            <person name="Krusor M."/>
            <person name="Yao A.I."/>
            <person name="Wu D."/>
            <person name="Madern D."/>
            <person name="Eisen J.A."/>
            <person name="Darling A.E."/>
            <person name="Facciotti M.T."/>
        </authorList>
    </citation>
    <scope>NUCLEOTIDE SEQUENCE [LARGE SCALE GENOMIC DNA]</scope>
    <source>
        <strain evidence="2 3">ATCC 700873</strain>
    </source>
</reference>
<protein>
    <submittedName>
        <fullName evidence="2">Uncharacterized protein</fullName>
    </submittedName>
</protein>
<keyword evidence="1" id="KW-0472">Membrane</keyword>
<dbReference type="AlphaFoldDB" id="M0F7B2"/>
<dbReference type="RefSeq" id="WP_008584241.1">
    <property type="nucleotide sequence ID" value="NZ_AOJO01000039.1"/>
</dbReference>
<gene>
    <name evidence="2" type="ORF">C467_08989</name>
</gene>
<keyword evidence="1" id="KW-0812">Transmembrane</keyword>
<dbReference type="EMBL" id="AOJO01000039">
    <property type="protein sequence ID" value="ELZ55906.1"/>
    <property type="molecule type" value="Genomic_DNA"/>
</dbReference>